<organism evidence="1">
    <name type="scientific">viral metagenome</name>
    <dbReference type="NCBI Taxonomy" id="1070528"/>
    <lineage>
        <taxon>unclassified sequences</taxon>
        <taxon>metagenomes</taxon>
        <taxon>organismal metagenomes</taxon>
    </lineage>
</organism>
<evidence type="ECO:0008006" key="2">
    <source>
        <dbReference type="Google" id="ProtNLM"/>
    </source>
</evidence>
<name>A0A6M3LCP4_9ZZZZ</name>
<reference evidence="1" key="1">
    <citation type="submission" date="2020-03" db="EMBL/GenBank/DDBJ databases">
        <title>The deep terrestrial virosphere.</title>
        <authorList>
            <person name="Holmfeldt K."/>
            <person name="Nilsson E."/>
            <person name="Simone D."/>
            <person name="Lopez-Fernandez M."/>
            <person name="Wu X."/>
            <person name="de Brujin I."/>
            <person name="Lundin D."/>
            <person name="Andersson A."/>
            <person name="Bertilsson S."/>
            <person name="Dopson M."/>
        </authorList>
    </citation>
    <scope>NUCLEOTIDE SEQUENCE</scope>
    <source>
        <strain evidence="1">MM415B04452</strain>
    </source>
</reference>
<accession>A0A6M3LCP4</accession>
<proteinExistence type="predicted"/>
<protein>
    <recommendedName>
        <fullName evidence="2">Replication protein</fullName>
    </recommendedName>
</protein>
<sequence length="267" mass="30380">MAGYSKLWSTIVTSSVWSEDDKTRIMWITMLAVTEADGHVSGSIPGMAAVARLSITDTQIAIDRLCAPDPYSRSLEFEGRRITESPGGWQILNYDKYRASRDEDERKAYMRDYMKKYRKQNSKLCKPTVNPRKPPLAQAEAEAEAEAIKTLFSENSDPVVFSETLLRNIKTLGLTIKEPDIQKWAVHIDRMIRIDKILPHEITQVLEWIFLDPPKDGWPGWGSVILSTATLREKFPKIISRIKASPQKPALDFSKLVKTPLPEGTYR</sequence>
<gene>
    <name evidence="1" type="ORF">MM415B04452_0004</name>
</gene>
<dbReference type="AlphaFoldDB" id="A0A6M3LCP4"/>
<evidence type="ECO:0000313" key="1">
    <source>
        <dbReference type="EMBL" id="QJA92826.1"/>
    </source>
</evidence>
<dbReference type="EMBL" id="MT143099">
    <property type="protein sequence ID" value="QJA92826.1"/>
    <property type="molecule type" value="Genomic_DNA"/>
</dbReference>